<dbReference type="EMBL" id="PHHC01000056">
    <property type="protein sequence ID" value="PPE05690.1"/>
    <property type="molecule type" value="Genomic_DNA"/>
</dbReference>
<sequence>MRVSEEVYCKASFTEFLASLDTAASDITSIEGKIIGNSDKDKAFHIVRAWCHNNQLVFGQEKVDEKSTEVPPRCSNFWILRKIIIINARECQRDIFQKIIDPKGD</sequence>
<dbReference type="RefSeq" id="WP_104206333.1">
    <property type="nucleotide sequence ID" value="NZ_PHHC01000056.1"/>
</dbReference>
<evidence type="ECO:0000313" key="1">
    <source>
        <dbReference type="EMBL" id="PPE05690.1"/>
    </source>
</evidence>
<reference evidence="1 2" key="1">
    <citation type="submission" date="2017-11" db="EMBL/GenBank/DDBJ databases">
        <title>Comparative genomic analysis of Holospora spp., intranuclear symbionts of paramecia.</title>
        <authorList>
            <person name="Garushyants S.K."/>
            <person name="Beliavskaya A."/>
            <person name="Malko D.B."/>
            <person name="Logacheva M.D."/>
            <person name="Rautian M.S."/>
            <person name="Gelfand M.S."/>
        </authorList>
    </citation>
    <scope>NUCLEOTIDE SEQUENCE [LARGE SCALE GENOMIC DNA]</scope>
    <source>
        <strain evidence="2">02AZ16</strain>
    </source>
</reference>
<protein>
    <submittedName>
        <fullName evidence="1">Uncharacterized protein</fullName>
    </submittedName>
</protein>
<dbReference type="AlphaFoldDB" id="A0A2S5REF5"/>
<evidence type="ECO:0000313" key="2">
    <source>
        <dbReference type="Proteomes" id="UP000239425"/>
    </source>
</evidence>
<dbReference type="OrthoDB" id="8001376at2"/>
<name>A0A2S5REF5_9PROT</name>
<dbReference type="Proteomes" id="UP000239425">
    <property type="component" value="Unassembled WGS sequence"/>
</dbReference>
<keyword evidence="2" id="KW-1185">Reference proteome</keyword>
<accession>A0A2S5REF5</accession>
<organism evidence="1 2">
    <name type="scientific">Holospora curviuscula</name>
    <dbReference type="NCBI Taxonomy" id="1082868"/>
    <lineage>
        <taxon>Bacteria</taxon>
        <taxon>Pseudomonadati</taxon>
        <taxon>Pseudomonadota</taxon>
        <taxon>Alphaproteobacteria</taxon>
        <taxon>Holosporales</taxon>
        <taxon>Holosporaceae</taxon>
        <taxon>Holospora</taxon>
    </lineage>
</organism>
<proteinExistence type="predicted"/>
<gene>
    <name evidence="1" type="ORF">HCUR_00175</name>
</gene>
<comment type="caution">
    <text evidence="1">The sequence shown here is derived from an EMBL/GenBank/DDBJ whole genome shotgun (WGS) entry which is preliminary data.</text>
</comment>